<reference evidence="1" key="1">
    <citation type="submission" date="2021-11" db="EMBL/GenBank/DDBJ databases">
        <title>Genome sequence.</title>
        <authorList>
            <person name="Sun Q."/>
        </authorList>
    </citation>
    <scope>NUCLEOTIDE SEQUENCE</scope>
    <source>
        <strain evidence="1">JC732</strain>
    </source>
</reference>
<evidence type="ECO:0000313" key="2">
    <source>
        <dbReference type="Proteomes" id="UP001139103"/>
    </source>
</evidence>
<dbReference type="AlphaFoldDB" id="A0A9X1MP45"/>
<name>A0A9X1MP45_9BACT</name>
<accession>A0A9X1MP45</accession>
<evidence type="ECO:0000313" key="1">
    <source>
        <dbReference type="EMBL" id="MCC9630121.1"/>
    </source>
</evidence>
<sequence>MRSFRKIPPPEKTKDILQLQPEETSMTAHVDFATEDQILIANVSGAWEKPGDTIAAFSKILAQAESAGLYRVLYLSDMTGRIPTTLEGHFLGQRAAAILEPLAVGYVSLQKRDARMEEAIRFVVRVAKNRGLHSELFADPAEARYWLAQHSVVPAARR</sequence>
<comment type="caution">
    <text evidence="1">The sequence shown here is derived from an EMBL/GenBank/DDBJ whole genome shotgun (WGS) entry which is preliminary data.</text>
</comment>
<dbReference type="RefSeq" id="WP_230220989.1">
    <property type="nucleotide sequence ID" value="NZ_JAJKFT010000010.1"/>
</dbReference>
<gene>
    <name evidence="1" type="ORF">LOC68_17140</name>
</gene>
<proteinExistence type="predicted"/>
<keyword evidence="2" id="KW-1185">Reference proteome</keyword>
<dbReference type="EMBL" id="JAJKFT010000010">
    <property type="protein sequence ID" value="MCC9630121.1"/>
    <property type="molecule type" value="Genomic_DNA"/>
</dbReference>
<protein>
    <submittedName>
        <fullName evidence="1">Uncharacterized protein</fullName>
    </submittedName>
</protein>
<dbReference type="Proteomes" id="UP001139103">
    <property type="component" value="Unassembled WGS sequence"/>
</dbReference>
<organism evidence="1 2">
    <name type="scientific">Blastopirellula sediminis</name>
    <dbReference type="NCBI Taxonomy" id="2894196"/>
    <lineage>
        <taxon>Bacteria</taxon>
        <taxon>Pseudomonadati</taxon>
        <taxon>Planctomycetota</taxon>
        <taxon>Planctomycetia</taxon>
        <taxon>Pirellulales</taxon>
        <taxon>Pirellulaceae</taxon>
        <taxon>Blastopirellula</taxon>
    </lineage>
</organism>